<dbReference type="InterPro" id="IPR023509">
    <property type="entry name" value="DTD-like_sf"/>
</dbReference>
<evidence type="ECO:0000313" key="8">
    <source>
        <dbReference type="Proteomes" id="UP000225706"/>
    </source>
</evidence>
<accession>A0A2B4RE83</accession>
<dbReference type="EMBL" id="LSMT01000759">
    <property type="protein sequence ID" value="PFX14585.1"/>
    <property type="molecule type" value="Genomic_DNA"/>
</dbReference>
<dbReference type="PANTHER" id="PTHR10472:SF5">
    <property type="entry name" value="D-AMINOACYL-TRNA DEACYLASE 1"/>
    <property type="match status" value="1"/>
</dbReference>
<keyword evidence="5" id="KW-0378">Hydrolase</keyword>
<dbReference type="CDD" id="cd00563">
    <property type="entry name" value="Dtyr_deacylase"/>
    <property type="match status" value="1"/>
</dbReference>
<sequence>MRAIVQRVTQASVSVDGEVISSIGKGLCVLLGISKYDTPKEIEYMVRKILNLRVFDENEQRWKKSVVDKNFEVLCVSQFTLQAVLKGNKPDYHLAMGGEQSKAFYGDFLQAMKSAYKPDAVKDGKFGAYMQVHIQNDGPVTISIETPPPQQVQQKQVKGTSGSTKAATMTVDEGAANSFPNAENHSSLIDAEQQIQEFDDLNVDEKQGRT</sequence>
<protein>
    <recommendedName>
        <fullName evidence="2 5">D-aminoacyl-tRNA deacylase</fullName>
        <ecNumber evidence="2 5">3.1.1.96</ecNumber>
    </recommendedName>
</protein>
<keyword evidence="5" id="KW-0963">Cytoplasm</keyword>
<reference evidence="8" key="1">
    <citation type="journal article" date="2017" name="bioRxiv">
        <title>Comparative analysis of the genomes of Stylophora pistillata and Acropora digitifera provides evidence for extensive differences between species of corals.</title>
        <authorList>
            <person name="Voolstra C.R."/>
            <person name="Li Y."/>
            <person name="Liew Y.J."/>
            <person name="Baumgarten S."/>
            <person name="Zoccola D."/>
            <person name="Flot J.-F."/>
            <person name="Tambutte S."/>
            <person name="Allemand D."/>
            <person name="Aranda M."/>
        </authorList>
    </citation>
    <scope>NUCLEOTIDE SEQUENCE [LARGE SCALE GENOMIC DNA]</scope>
</reference>
<comment type="similarity">
    <text evidence="1 5">Belongs to the DTD family.</text>
</comment>
<dbReference type="PANTHER" id="PTHR10472">
    <property type="entry name" value="D-TYROSYL-TRNA TYR DEACYLASE"/>
    <property type="match status" value="1"/>
</dbReference>
<dbReference type="FunFam" id="3.50.80.10:FF:000001">
    <property type="entry name" value="D-aminoacyl-tRNA deacylase"/>
    <property type="match status" value="1"/>
</dbReference>
<evidence type="ECO:0000256" key="2">
    <source>
        <dbReference type="ARBA" id="ARBA00013056"/>
    </source>
</evidence>
<dbReference type="OrthoDB" id="275783at2759"/>
<dbReference type="GO" id="GO:0005737">
    <property type="term" value="C:cytoplasm"/>
    <property type="evidence" value="ECO:0007669"/>
    <property type="project" value="UniProtKB-SubCell"/>
</dbReference>
<dbReference type="Gene3D" id="3.50.80.10">
    <property type="entry name" value="D-tyrosyl-tRNA(Tyr) deacylase"/>
    <property type="match status" value="1"/>
</dbReference>
<evidence type="ECO:0000256" key="5">
    <source>
        <dbReference type="RuleBase" id="RU003470"/>
    </source>
</evidence>
<organism evidence="7 8">
    <name type="scientific">Stylophora pistillata</name>
    <name type="common">Smooth cauliflower coral</name>
    <dbReference type="NCBI Taxonomy" id="50429"/>
    <lineage>
        <taxon>Eukaryota</taxon>
        <taxon>Metazoa</taxon>
        <taxon>Cnidaria</taxon>
        <taxon>Anthozoa</taxon>
        <taxon>Hexacorallia</taxon>
        <taxon>Scleractinia</taxon>
        <taxon>Astrocoeniina</taxon>
        <taxon>Pocilloporidae</taxon>
        <taxon>Stylophora</taxon>
    </lineage>
</organism>
<comment type="caution">
    <text evidence="7">The sequence shown here is derived from an EMBL/GenBank/DDBJ whole genome shotgun (WGS) entry which is preliminary data.</text>
</comment>
<keyword evidence="5" id="KW-0694">RNA-binding</keyword>
<dbReference type="Pfam" id="PF02580">
    <property type="entry name" value="Tyr_Deacylase"/>
    <property type="match status" value="1"/>
</dbReference>
<evidence type="ECO:0000256" key="4">
    <source>
        <dbReference type="ARBA" id="ARBA00048018"/>
    </source>
</evidence>
<keyword evidence="5" id="KW-0820">tRNA-binding</keyword>
<dbReference type="GO" id="GO:0106026">
    <property type="term" value="F:Gly-tRNA(Ala) deacylase activity"/>
    <property type="evidence" value="ECO:0007669"/>
    <property type="project" value="RHEA"/>
</dbReference>
<dbReference type="EC" id="3.1.1.96" evidence="2 5"/>
<comment type="catalytic activity">
    <reaction evidence="4">
        <text>a D-aminoacyl-tRNA + H2O = a tRNA + a D-alpha-amino acid + H(+)</text>
        <dbReference type="Rhea" id="RHEA:13953"/>
        <dbReference type="Rhea" id="RHEA-COMP:10123"/>
        <dbReference type="Rhea" id="RHEA-COMP:10124"/>
        <dbReference type="ChEBI" id="CHEBI:15377"/>
        <dbReference type="ChEBI" id="CHEBI:15378"/>
        <dbReference type="ChEBI" id="CHEBI:59871"/>
        <dbReference type="ChEBI" id="CHEBI:78442"/>
        <dbReference type="ChEBI" id="CHEBI:79333"/>
        <dbReference type="EC" id="3.1.1.96"/>
    </reaction>
</comment>
<dbReference type="GO" id="GO:0000049">
    <property type="term" value="F:tRNA binding"/>
    <property type="evidence" value="ECO:0007669"/>
    <property type="project" value="UniProtKB-KW"/>
</dbReference>
<dbReference type="AlphaFoldDB" id="A0A2B4RE83"/>
<gene>
    <name evidence="7" type="primary">DTD1</name>
    <name evidence="7" type="ORF">AWC38_SpisGene21242</name>
</gene>
<dbReference type="Proteomes" id="UP000225706">
    <property type="component" value="Unassembled WGS sequence"/>
</dbReference>
<dbReference type="GO" id="GO:0051500">
    <property type="term" value="F:D-tyrosyl-tRNA(Tyr) deacylase activity"/>
    <property type="evidence" value="ECO:0007669"/>
    <property type="project" value="TreeGrafter"/>
</dbReference>
<dbReference type="NCBIfam" id="TIGR00256">
    <property type="entry name" value="D-aminoacyl-tRNA deacylase"/>
    <property type="match status" value="1"/>
</dbReference>
<keyword evidence="8" id="KW-1185">Reference proteome</keyword>
<proteinExistence type="inferred from homology"/>
<dbReference type="STRING" id="50429.A0A2B4RE83"/>
<comment type="catalytic activity">
    <reaction evidence="3">
        <text>glycyl-tRNA(Ala) + H2O = tRNA(Ala) + glycine + H(+)</text>
        <dbReference type="Rhea" id="RHEA:53744"/>
        <dbReference type="Rhea" id="RHEA-COMP:9657"/>
        <dbReference type="Rhea" id="RHEA-COMP:13640"/>
        <dbReference type="ChEBI" id="CHEBI:15377"/>
        <dbReference type="ChEBI" id="CHEBI:15378"/>
        <dbReference type="ChEBI" id="CHEBI:57305"/>
        <dbReference type="ChEBI" id="CHEBI:78442"/>
        <dbReference type="ChEBI" id="CHEBI:78522"/>
        <dbReference type="EC" id="3.1.1.96"/>
    </reaction>
</comment>
<dbReference type="InterPro" id="IPR003732">
    <property type="entry name" value="Daa-tRNA_deacyls_DTD"/>
</dbReference>
<comment type="subcellular location">
    <subcellularLocation>
        <location evidence="5">Cytoplasm</location>
    </subcellularLocation>
</comment>
<evidence type="ECO:0000256" key="3">
    <source>
        <dbReference type="ARBA" id="ARBA00047676"/>
    </source>
</evidence>
<evidence type="ECO:0000256" key="1">
    <source>
        <dbReference type="ARBA" id="ARBA00009673"/>
    </source>
</evidence>
<name>A0A2B4RE83_STYPI</name>
<evidence type="ECO:0000256" key="6">
    <source>
        <dbReference type="SAM" id="MobiDB-lite"/>
    </source>
</evidence>
<dbReference type="SUPFAM" id="SSF69500">
    <property type="entry name" value="DTD-like"/>
    <property type="match status" value="1"/>
</dbReference>
<feature type="region of interest" description="Disordered" evidence="6">
    <location>
        <begin position="190"/>
        <end position="210"/>
    </location>
</feature>
<evidence type="ECO:0000313" key="7">
    <source>
        <dbReference type="EMBL" id="PFX14585.1"/>
    </source>
</evidence>